<dbReference type="InterPro" id="IPR003593">
    <property type="entry name" value="AAA+_ATPase"/>
</dbReference>
<organism evidence="5 6">
    <name type="scientific">Schwartzia succinivorans DSM 10502</name>
    <dbReference type="NCBI Taxonomy" id="1123243"/>
    <lineage>
        <taxon>Bacteria</taxon>
        <taxon>Bacillati</taxon>
        <taxon>Bacillota</taxon>
        <taxon>Negativicutes</taxon>
        <taxon>Selenomonadales</taxon>
        <taxon>Selenomonadaceae</taxon>
        <taxon>Schwartzia</taxon>
    </lineage>
</organism>
<dbReference type="InterPro" id="IPR004482">
    <property type="entry name" value="Mg_chelat-rel"/>
</dbReference>
<keyword evidence="3" id="KW-0067">ATP-binding</keyword>
<dbReference type="PANTHER" id="PTHR32039">
    <property type="entry name" value="MAGNESIUM-CHELATASE SUBUNIT CHLI"/>
    <property type="match status" value="1"/>
</dbReference>
<dbReference type="Gene3D" id="3.40.50.300">
    <property type="entry name" value="P-loop containing nucleotide triphosphate hydrolases"/>
    <property type="match status" value="1"/>
</dbReference>
<evidence type="ECO:0000256" key="1">
    <source>
        <dbReference type="ARBA" id="ARBA00006354"/>
    </source>
</evidence>
<dbReference type="InterPro" id="IPR045006">
    <property type="entry name" value="CHLI-like"/>
</dbReference>
<dbReference type="EMBL" id="FQUG01000013">
    <property type="protein sequence ID" value="SHF31817.1"/>
    <property type="molecule type" value="Genomic_DNA"/>
</dbReference>
<reference evidence="5 6" key="1">
    <citation type="submission" date="2016-11" db="EMBL/GenBank/DDBJ databases">
        <authorList>
            <person name="Jaros S."/>
            <person name="Januszkiewicz K."/>
            <person name="Wedrychowicz H."/>
        </authorList>
    </citation>
    <scope>NUCLEOTIDE SEQUENCE [LARGE SCALE GENOMIC DNA]</scope>
    <source>
        <strain evidence="5 6">DSM 10502</strain>
    </source>
</reference>
<dbReference type="Pfam" id="PF13541">
    <property type="entry name" value="ChlI"/>
    <property type="match status" value="1"/>
</dbReference>
<dbReference type="InterPro" id="IPR020568">
    <property type="entry name" value="Ribosomal_Su5_D2-typ_SF"/>
</dbReference>
<dbReference type="InterPro" id="IPR014721">
    <property type="entry name" value="Ribsml_uS5_D2-typ_fold_subgr"/>
</dbReference>
<dbReference type="PRINTS" id="PR01657">
    <property type="entry name" value="MCMFAMILY"/>
</dbReference>
<evidence type="ECO:0000313" key="6">
    <source>
        <dbReference type="Proteomes" id="UP000184404"/>
    </source>
</evidence>
<sequence length="510" mass="54897">MFSRTYGATTLGVNGVLIDVEVDVSSGFPQFDVVGLLDTAVKESRERVRTAIKNSGIQMKAERVTISLAPADIRKDSSGLDLPIAVGLLAGYGIVPTERTKGCLFAAELSLEGELRGIHGILPMAVHAREQGIETMFVSPANAKEALLVDGLKVYAPATLAELVAFLTGRAECEPAKAESISENDDASGIEDFSDVQGQFMAKRALEIAAAGGHNVLMVGAPGAGKTMLARRLPSILPVMTKQEALEVTKIYSIAGLLGQNGGLITERPFRSPHHTTSAAAIIGGGSVPRPGEVTLSHNGVLFLDELPEFAKAVLEVLRQPLEDGVVTVARVNATLTFPSRMILVAAMNPCPCGWAGDKDRVCNCTPNEIKRYTRKISGPLLDRIDIHIRVPRVEYKDLTSVKKSESSAAIRKRVMAAREIQLERLASCHAYCNAQMNHAALQKTCVLTESAKKLLEQVFSKMKLSARSYDRIIKVGRTIADLDKSANIEDRHIAEAVQLRNDLGLGIDS</sequence>
<dbReference type="InterPro" id="IPR025158">
    <property type="entry name" value="Mg_chelat-rel_C"/>
</dbReference>
<dbReference type="RefSeq" id="WP_072936477.1">
    <property type="nucleotide sequence ID" value="NZ_FQUG01000013.1"/>
</dbReference>
<evidence type="ECO:0000256" key="2">
    <source>
        <dbReference type="ARBA" id="ARBA00022741"/>
    </source>
</evidence>
<dbReference type="SUPFAM" id="SSF52540">
    <property type="entry name" value="P-loop containing nucleoside triphosphate hydrolases"/>
    <property type="match status" value="1"/>
</dbReference>
<name>A0A1M5ANY8_9FIRM</name>
<dbReference type="GO" id="GO:0005524">
    <property type="term" value="F:ATP binding"/>
    <property type="evidence" value="ECO:0007669"/>
    <property type="project" value="UniProtKB-KW"/>
</dbReference>
<dbReference type="SUPFAM" id="SSF54211">
    <property type="entry name" value="Ribosomal protein S5 domain 2-like"/>
    <property type="match status" value="1"/>
</dbReference>
<evidence type="ECO:0000259" key="4">
    <source>
        <dbReference type="SMART" id="SM00382"/>
    </source>
</evidence>
<dbReference type="PANTHER" id="PTHR32039:SF7">
    <property type="entry name" value="COMPETENCE PROTEIN COMM"/>
    <property type="match status" value="1"/>
</dbReference>
<dbReference type="InterPro" id="IPR027417">
    <property type="entry name" value="P-loop_NTPase"/>
</dbReference>
<gene>
    <name evidence="5" type="ORF">SAMN02745190_02382</name>
</gene>
<evidence type="ECO:0000313" key="5">
    <source>
        <dbReference type="EMBL" id="SHF31817.1"/>
    </source>
</evidence>
<evidence type="ECO:0000256" key="3">
    <source>
        <dbReference type="ARBA" id="ARBA00022840"/>
    </source>
</evidence>
<dbReference type="STRING" id="1123243.SAMN02745190_02382"/>
<dbReference type="SMART" id="SM00382">
    <property type="entry name" value="AAA"/>
    <property type="match status" value="1"/>
</dbReference>
<dbReference type="Pfam" id="PF13335">
    <property type="entry name" value="Mg_chelatase_C"/>
    <property type="match status" value="1"/>
</dbReference>
<comment type="similarity">
    <text evidence="1">Belongs to the Mg-chelatase subunits D/I family. ComM subfamily.</text>
</comment>
<dbReference type="InterPro" id="IPR001208">
    <property type="entry name" value="MCM_dom"/>
</dbReference>
<keyword evidence="6" id="KW-1185">Reference proteome</keyword>
<proteinExistence type="inferred from homology"/>
<dbReference type="OrthoDB" id="9813147at2"/>
<dbReference type="GO" id="GO:0003677">
    <property type="term" value="F:DNA binding"/>
    <property type="evidence" value="ECO:0007669"/>
    <property type="project" value="InterPro"/>
</dbReference>
<dbReference type="Proteomes" id="UP000184404">
    <property type="component" value="Unassembled WGS sequence"/>
</dbReference>
<dbReference type="AlphaFoldDB" id="A0A1M5ANY8"/>
<dbReference type="NCBIfam" id="TIGR00368">
    <property type="entry name" value="YifB family Mg chelatase-like AAA ATPase"/>
    <property type="match status" value="1"/>
</dbReference>
<accession>A0A1M5ANY8</accession>
<keyword evidence="2" id="KW-0547">Nucleotide-binding</keyword>
<protein>
    <submittedName>
        <fullName evidence="5">Magnesium chelatase family protein</fullName>
    </submittedName>
</protein>
<feature type="domain" description="AAA+ ATPase" evidence="4">
    <location>
        <begin position="212"/>
        <end position="395"/>
    </location>
</feature>
<dbReference type="Pfam" id="PF01078">
    <property type="entry name" value="Mg_chelatase"/>
    <property type="match status" value="1"/>
</dbReference>
<dbReference type="InterPro" id="IPR000523">
    <property type="entry name" value="Mg_chelatse_chII-like_cat_dom"/>
</dbReference>
<dbReference type="Gene3D" id="3.30.230.10">
    <property type="match status" value="1"/>
</dbReference>